<accession>A0AAD6RGY2</accession>
<sequence>MAMARASSGPTYPKRFYAALYQQQQWRKEIILPCMCMDVPVKLTEHGSCSEIPGF</sequence>
<dbReference type="Proteomes" id="UP001164929">
    <property type="component" value="Chromosome 2"/>
</dbReference>
<name>A0AAD6RGY2_9ROSI</name>
<keyword evidence="2" id="KW-1185">Reference proteome</keyword>
<proteinExistence type="predicted"/>
<dbReference type="EMBL" id="JAQIZT010000002">
    <property type="protein sequence ID" value="KAJ7008230.1"/>
    <property type="molecule type" value="Genomic_DNA"/>
</dbReference>
<gene>
    <name evidence="1" type="ORF">NC653_007045</name>
</gene>
<evidence type="ECO:0000313" key="2">
    <source>
        <dbReference type="Proteomes" id="UP001164929"/>
    </source>
</evidence>
<organism evidence="1 2">
    <name type="scientific">Populus alba x Populus x berolinensis</name>
    <dbReference type="NCBI Taxonomy" id="444605"/>
    <lineage>
        <taxon>Eukaryota</taxon>
        <taxon>Viridiplantae</taxon>
        <taxon>Streptophyta</taxon>
        <taxon>Embryophyta</taxon>
        <taxon>Tracheophyta</taxon>
        <taxon>Spermatophyta</taxon>
        <taxon>Magnoliopsida</taxon>
        <taxon>eudicotyledons</taxon>
        <taxon>Gunneridae</taxon>
        <taxon>Pentapetalae</taxon>
        <taxon>rosids</taxon>
        <taxon>fabids</taxon>
        <taxon>Malpighiales</taxon>
        <taxon>Salicaceae</taxon>
        <taxon>Saliceae</taxon>
        <taxon>Populus</taxon>
    </lineage>
</organism>
<protein>
    <submittedName>
        <fullName evidence="1">Uncharacterized protein</fullName>
    </submittedName>
</protein>
<dbReference type="AlphaFoldDB" id="A0AAD6RGY2"/>
<comment type="caution">
    <text evidence="1">The sequence shown here is derived from an EMBL/GenBank/DDBJ whole genome shotgun (WGS) entry which is preliminary data.</text>
</comment>
<evidence type="ECO:0000313" key="1">
    <source>
        <dbReference type="EMBL" id="KAJ7008230.1"/>
    </source>
</evidence>
<reference evidence="1" key="1">
    <citation type="journal article" date="2023" name="Mol. Ecol. Resour.">
        <title>Chromosome-level genome assembly of a triploid poplar Populus alba 'Berolinensis'.</title>
        <authorList>
            <person name="Chen S."/>
            <person name="Yu Y."/>
            <person name="Wang X."/>
            <person name="Wang S."/>
            <person name="Zhang T."/>
            <person name="Zhou Y."/>
            <person name="He R."/>
            <person name="Meng N."/>
            <person name="Wang Y."/>
            <person name="Liu W."/>
            <person name="Liu Z."/>
            <person name="Liu J."/>
            <person name="Guo Q."/>
            <person name="Huang H."/>
            <person name="Sederoff R.R."/>
            <person name="Wang G."/>
            <person name="Qu G."/>
            <person name="Chen S."/>
        </authorList>
    </citation>
    <scope>NUCLEOTIDE SEQUENCE</scope>
    <source>
        <strain evidence="1">SC-2020</strain>
    </source>
</reference>